<name>A0A7X0CDT9_9BURK</name>
<keyword evidence="7" id="KW-1185">Reference proteome</keyword>
<comment type="caution">
    <text evidence="6">The sequence shown here is derived from an EMBL/GenBank/DDBJ whole genome shotgun (WGS) entry which is preliminary data.</text>
</comment>
<evidence type="ECO:0000256" key="2">
    <source>
        <dbReference type="ARBA" id="ARBA00023015"/>
    </source>
</evidence>
<dbReference type="GO" id="GO:0032993">
    <property type="term" value="C:protein-DNA complex"/>
    <property type="evidence" value="ECO:0007669"/>
    <property type="project" value="TreeGrafter"/>
</dbReference>
<proteinExistence type="inferred from homology"/>
<dbReference type="GO" id="GO:0003700">
    <property type="term" value="F:DNA-binding transcription factor activity"/>
    <property type="evidence" value="ECO:0007669"/>
    <property type="project" value="InterPro"/>
</dbReference>
<keyword evidence="3 6" id="KW-0238">DNA-binding</keyword>
<dbReference type="PROSITE" id="PS50931">
    <property type="entry name" value="HTH_LYSR"/>
    <property type="match status" value="1"/>
</dbReference>
<dbReference type="AlphaFoldDB" id="A0A7X0CDT9"/>
<sequence length="296" mass="32805">METRFLDSFVTIAECGSMAEAARRLNVTPTALAQRVRVLEDELHVKLIERSGRTVQLTEGGARVLARARRFQREVRELKAAASEDAFAGELRLGTISTALTGMLPAILSTLAKLHPKVDVFIEADVSRLLYHNVLSEALDAALLIEPQFAIPKSLVWRTLRSEPLVVLAPTALAHIPALELLATQPLIRYDRNNWGGQLADRYLQAQQIFPRERFELDALDAIALLVERGLGVSLVPDWPRAWPLPPGVSIVPLDGAAPQRTLGLLWRARSPFSRLLEELLDECAARDPSPQLERA</sequence>
<comment type="similarity">
    <text evidence="1">Belongs to the LysR transcriptional regulatory family.</text>
</comment>
<evidence type="ECO:0000256" key="3">
    <source>
        <dbReference type="ARBA" id="ARBA00023125"/>
    </source>
</evidence>
<dbReference type="FunFam" id="1.10.10.10:FF:000001">
    <property type="entry name" value="LysR family transcriptional regulator"/>
    <property type="match status" value="1"/>
</dbReference>
<evidence type="ECO:0000256" key="4">
    <source>
        <dbReference type="ARBA" id="ARBA00023163"/>
    </source>
</evidence>
<keyword evidence="4" id="KW-0804">Transcription</keyword>
<organism evidence="6 7">
    <name type="scientific">Massilia aurea</name>
    <dbReference type="NCBI Taxonomy" id="373040"/>
    <lineage>
        <taxon>Bacteria</taxon>
        <taxon>Pseudomonadati</taxon>
        <taxon>Pseudomonadota</taxon>
        <taxon>Betaproteobacteria</taxon>
        <taxon>Burkholderiales</taxon>
        <taxon>Oxalobacteraceae</taxon>
        <taxon>Telluria group</taxon>
        <taxon>Massilia</taxon>
    </lineage>
</organism>
<dbReference type="PANTHER" id="PTHR30346:SF28">
    <property type="entry name" value="HTH-TYPE TRANSCRIPTIONAL REGULATOR CYNR"/>
    <property type="match status" value="1"/>
</dbReference>
<dbReference type="CDD" id="cd08427">
    <property type="entry name" value="PBP2_LTTR_like_2"/>
    <property type="match status" value="1"/>
</dbReference>
<dbReference type="InterPro" id="IPR000847">
    <property type="entry name" value="LysR_HTH_N"/>
</dbReference>
<dbReference type="GO" id="GO:0003677">
    <property type="term" value="F:DNA binding"/>
    <property type="evidence" value="ECO:0007669"/>
    <property type="project" value="UniProtKB-KW"/>
</dbReference>
<keyword evidence="2" id="KW-0805">Transcription regulation</keyword>
<dbReference type="Gene3D" id="3.40.190.10">
    <property type="entry name" value="Periplasmic binding protein-like II"/>
    <property type="match status" value="2"/>
</dbReference>
<evidence type="ECO:0000256" key="1">
    <source>
        <dbReference type="ARBA" id="ARBA00009437"/>
    </source>
</evidence>
<dbReference type="InterPro" id="IPR005119">
    <property type="entry name" value="LysR_subst-bd"/>
</dbReference>
<dbReference type="InterPro" id="IPR036390">
    <property type="entry name" value="WH_DNA-bd_sf"/>
</dbReference>
<dbReference type="EMBL" id="JACHBX010000001">
    <property type="protein sequence ID" value="MBB6133720.1"/>
    <property type="molecule type" value="Genomic_DNA"/>
</dbReference>
<dbReference type="Gene3D" id="1.10.10.10">
    <property type="entry name" value="Winged helix-like DNA-binding domain superfamily/Winged helix DNA-binding domain"/>
    <property type="match status" value="1"/>
</dbReference>
<dbReference type="Pfam" id="PF00126">
    <property type="entry name" value="HTH_1"/>
    <property type="match status" value="1"/>
</dbReference>
<dbReference type="PANTHER" id="PTHR30346">
    <property type="entry name" value="TRANSCRIPTIONAL DUAL REGULATOR HCAR-RELATED"/>
    <property type="match status" value="1"/>
</dbReference>
<feature type="domain" description="HTH lysR-type" evidence="5">
    <location>
        <begin position="1"/>
        <end position="58"/>
    </location>
</feature>
<dbReference type="InterPro" id="IPR036388">
    <property type="entry name" value="WH-like_DNA-bd_sf"/>
</dbReference>
<evidence type="ECO:0000313" key="7">
    <source>
        <dbReference type="Proteomes" id="UP000540787"/>
    </source>
</evidence>
<protein>
    <submittedName>
        <fullName evidence="6">DNA-binding transcriptional LysR family regulator</fullName>
    </submittedName>
</protein>
<evidence type="ECO:0000259" key="5">
    <source>
        <dbReference type="PROSITE" id="PS50931"/>
    </source>
</evidence>
<dbReference type="Pfam" id="PF03466">
    <property type="entry name" value="LysR_substrate"/>
    <property type="match status" value="1"/>
</dbReference>
<dbReference type="SUPFAM" id="SSF53850">
    <property type="entry name" value="Periplasmic binding protein-like II"/>
    <property type="match status" value="1"/>
</dbReference>
<dbReference type="SUPFAM" id="SSF46785">
    <property type="entry name" value="Winged helix' DNA-binding domain"/>
    <property type="match status" value="1"/>
</dbReference>
<evidence type="ECO:0000313" key="6">
    <source>
        <dbReference type="EMBL" id="MBB6133720.1"/>
    </source>
</evidence>
<accession>A0A7X0CDT9</accession>
<dbReference type="Proteomes" id="UP000540787">
    <property type="component" value="Unassembled WGS sequence"/>
</dbReference>
<dbReference type="RefSeq" id="WP_183553343.1">
    <property type="nucleotide sequence ID" value="NZ_JACHBX010000001.1"/>
</dbReference>
<reference evidence="6 7" key="1">
    <citation type="submission" date="2020-08" db="EMBL/GenBank/DDBJ databases">
        <title>The Agave Microbiome: Exploring the role of microbial communities in plant adaptations to desert environments.</title>
        <authorList>
            <person name="Partida-Martinez L.P."/>
        </authorList>
    </citation>
    <scope>NUCLEOTIDE SEQUENCE [LARGE SCALE GENOMIC DNA]</scope>
    <source>
        <strain evidence="6 7">AT3.2</strain>
    </source>
</reference>
<gene>
    <name evidence="6" type="ORF">HD842_001831</name>
</gene>